<evidence type="ECO:0000256" key="7">
    <source>
        <dbReference type="ARBA" id="ARBA00023027"/>
    </source>
</evidence>
<dbReference type="GO" id="GO:0042732">
    <property type="term" value="P:D-xylose metabolic process"/>
    <property type="evidence" value="ECO:0007669"/>
    <property type="project" value="InterPro"/>
</dbReference>
<comment type="subcellular location">
    <subcellularLocation>
        <location evidence="2">Golgi apparatus membrane</location>
        <topology evidence="2">Single-pass type II membrane protein</topology>
    </subcellularLocation>
    <subcellularLocation>
        <location evidence="12">Golgi apparatus</location>
        <location evidence="12">Golgi stack membrane</location>
    </subcellularLocation>
</comment>
<evidence type="ECO:0000313" key="15">
    <source>
        <dbReference type="Proteomes" id="UP000178249"/>
    </source>
</evidence>
<dbReference type="PANTHER" id="PTHR43078">
    <property type="entry name" value="UDP-GLUCURONIC ACID DECARBOXYLASE-RELATED"/>
    <property type="match status" value="1"/>
</dbReference>
<accession>A0A1F6C4P3</accession>
<keyword evidence="10" id="KW-0325">Glycoprotein</keyword>
<proteinExistence type="predicted"/>
<dbReference type="GO" id="GO:0005737">
    <property type="term" value="C:cytoplasm"/>
    <property type="evidence" value="ECO:0007669"/>
    <property type="project" value="TreeGrafter"/>
</dbReference>
<protein>
    <recommendedName>
        <fullName evidence="13">NAD-dependent epimerase/dehydratase domain-containing protein</fullName>
    </recommendedName>
</protein>
<evidence type="ECO:0000256" key="2">
    <source>
        <dbReference type="ARBA" id="ARBA00004323"/>
    </source>
</evidence>
<evidence type="ECO:0000256" key="4">
    <source>
        <dbReference type="ARBA" id="ARBA00022793"/>
    </source>
</evidence>
<organism evidence="14 15">
    <name type="scientific">Candidatus Kaiserbacteria bacterium RIFCSPHIGHO2_01_FULL_48_10</name>
    <dbReference type="NCBI Taxonomy" id="1798476"/>
    <lineage>
        <taxon>Bacteria</taxon>
        <taxon>Candidatus Kaiseribacteriota</taxon>
    </lineage>
</organism>
<reference evidence="14 15" key="1">
    <citation type="journal article" date="2016" name="Nat. Commun.">
        <title>Thousands of microbial genomes shed light on interconnected biogeochemical processes in an aquifer system.</title>
        <authorList>
            <person name="Anantharaman K."/>
            <person name="Brown C.T."/>
            <person name="Hug L.A."/>
            <person name="Sharon I."/>
            <person name="Castelle C.J."/>
            <person name="Probst A.J."/>
            <person name="Thomas B.C."/>
            <person name="Singh A."/>
            <person name="Wilkins M.J."/>
            <person name="Karaoz U."/>
            <person name="Brodie E.L."/>
            <person name="Williams K.H."/>
            <person name="Hubbard S.S."/>
            <person name="Banfield J.F."/>
        </authorList>
    </citation>
    <scope>NUCLEOTIDE SEQUENCE [LARGE SCALE GENOMIC DNA]</scope>
</reference>
<evidence type="ECO:0000256" key="10">
    <source>
        <dbReference type="ARBA" id="ARBA00023180"/>
    </source>
</evidence>
<name>A0A1F6C4P3_9BACT</name>
<comment type="cofactor">
    <cofactor evidence="1">
        <name>NAD(+)</name>
        <dbReference type="ChEBI" id="CHEBI:57540"/>
    </cofactor>
</comment>
<dbReference type="PANTHER" id="PTHR43078:SF6">
    <property type="entry name" value="UDP-GLUCURONIC ACID DECARBOXYLASE 1"/>
    <property type="match status" value="1"/>
</dbReference>
<sequence>MSKILVTGGAGFIGSNLVAHLLSQEHEVTVVDNLLTGNRVNILPFLERESFKFYEMGTETPAFKKALESVKFDEIYHLACPTGVPNIQNLGEEMVDACSTGTKQVLQLAQSSEASFLYTSSSEIYGNPAVFPQSESYTGNVHPQGWRANYEEGKRFSETLVSLFVKKYGVRARTVRLFNMYGPNMHLADHRVIPRFVTQALSGKELTVYGDGLQRRTLCFVSDLVDALGRVMSAGEAGGIYNIGGTEEVTIRQLAEMIIDYTASKSELVFLENVRAQHQDTDGRMPHLERISGLGWMQKVELDEGLEQTVKNFKIRIEATVPVAKPVEALYA</sequence>
<evidence type="ECO:0000259" key="13">
    <source>
        <dbReference type="Pfam" id="PF01370"/>
    </source>
</evidence>
<dbReference type="InterPro" id="IPR044516">
    <property type="entry name" value="UXS-like"/>
</dbReference>
<comment type="caution">
    <text evidence="14">The sequence shown here is derived from an EMBL/GenBank/DDBJ whole genome shotgun (WGS) entry which is preliminary data.</text>
</comment>
<dbReference type="GO" id="GO:0048040">
    <property type="term" value="F:UDP-glucuronate decarboxylase activity"/>
    <property type="evidence" value="ECO:0007669"/>
    <property type="project" value="TreeGrafter"/>
</dbReference>
<dbReference type="Gene3D" id="3.40.50.720">
    <property type="entry name" value="NAD(P)-binding Rossmann-like Domain"/>
    <property type="match status" value="1"/>
</dbReference>
<evidence type="ECO:0000256" key="3">
    <source>
        <dbReference type="ARBA" id="ARBA00022692"/>
    </source>
</evidence>
<keyword evidence="7" id="KW-0520">NAD</keyword>
<dbReference type="Pfam" id="PF01370">
    <property type="entry name" value="Epimerase"/>
    <property type="match status" value="1"/>
</dbReference>
<dbReference type="GO" id="GO:0070403">
    <property type="term" value="F:NAD+ binding"/>
    <property type="evidence" value="ECO:0007669"/>
    <property type="project" value="InterPro"/>
</dbReference>
<evidence type="ECO:0000256" key="8">
    <source>
        <dbReference type="ARBA" id="ARBA00023034"/>
    </source>
</evidence>
<dbReference type="AlphaFoldDB" id="A0A1F6C4P3"/>
<dbReference type="InterPro" id="IPR001509">
    <property type="entry name" value="Epimerase_deHydtase"/>
</dbReference>
<evidence type="ECO:0000256" key="12">
    <source>
        <dbReference type="ARBA" id="ARBA00037859"/>
    </source>
</evidence>
<keyword evidence="3" id="KW-0812">Transmembrane</keyword>
<dbReference type="SUPFAM" id="SSF51735">
    <property type="entry name" value="NAD(P)-binding Rossmann-fold domains"/>
    <property type="match status" value="1"/>
</dbReference>
<evidence type="ECO:0000256" key="9">
    <source>
        <dbReference type="ARBA" id="ARBA00023136"/>
    </source>
</evidence>
<evidence type="ECO:0000256" key="11">
    <source>
        <dbReference type="ARBA" id="ARBA00023239"/>
    </source>
</evidence>
<keyword evidence="11" id="KW-0456">Lyase</keyword>
<dbReference type="EMBL" id="MFKP01000022">
    <property type="protein sequence ID" value="OGG44091.1"/>
    <property type="molecule type" value="Genomic_DNA"/>
</dbReference>
<gene>
    <name evidence="14" type="ORF">A2841_01200</name>
</gene>
<keyword evidence="5" id="KW-0735">Signal-anchor</keyword>
<keyword evidence="4" id="KW-0210">Decarboxylase</keyword>
<evidence type="ECO:0000256" key="1">
    <source>
        <dbReference type="ARBA" id="ARBA00001911"/>
    </source>
</evidence>
<evidence type="ECO:0000256" key="6">
    <source>
        <dbReference type="ARBA" id="ARBA00022989"/>
    </source>
</evidence>
<keyword evidence="6" id="KW-1133">Transmembrane helix</keyword>
<dbReference type="InterPro" id="IPR036291">
    <property type="entry name" value="NAD(P)-bd_dom_sf"/>
</dbReference>
<dbReference type="FunFam" id="3.40.50.720:FF:000065">
    <property type="entry name" value="UDP-glucuronic acid decarboxylase 1"/>
    <property type="match status" value="1"/>
</dbReference>
<keyword evidence="8" id="KW-0333">Golgi apparatus</keyword>
<feature type="domain" description="NAD-dependent epimerase/dehydratase" evidence="13">
    <location>
        <begin position="4"/>
        <end position="244"/>
    </location>
</feature>
<evidence type="ECO:0000256" key="5">
    <source>
        <dbReference type="ARBA" id="ARBA00022968"/>
    </source>
</evidence>
<keyword evidence="9" id="KW-0472">Membrane</keyword>
<evidence type="ECO:0000313" key="14">
    <source>
        <dbReference type="EMBL" id="OGG44091.1"/>
    </source>
</evidence>
<dbReference type="Proteomes" id="UP000178249">
    <property type="component" value="Unassembled WGS sequence"/>
</dbReference>